<comment type="function">
    <text evidence="7">Part of the tripartite ATP-independent periplasmic (TRAP) transport system.</text>
</comment>
<dbReference type="GO" id="GO:0022857">
    <property type="term" value="F:transmembrane transporter activity"/>
    <property type="evidence" value="ECO:0007669"/>
    <property type="project" value="UniProtKB-UniRule"/>
</dbReference>
<gene>
    <name evidence="9" type="ORF">DY262_21175</name>
</gene>
<reference evidence="9 10" key="1">
    <citation type="submission" date="2018-08" db="EMBL/GenBank/DDBJ databases">
        <title>Hydrogenophaga sp. LA-38 isolated from sludge.</title>
        <authorList>
            <person name="Im W.-T."/>
        </authorList>
    </citation>
    <scope>NUCLEOTIDE SEQUENCE [LARGE SCALE GENOMIC DNA]</scope>
    <source>
        <strain evidence="9 10">LA-38</strain>
    </source>
</reference>
<keyword evidence="7" id="KW-0813">Transport</keyword>
<accession>A0A372EDR1</accession>
<evidence type="ECO:0000256" key="6">
    <source>
        <dbReference type="ARBA" id="ARBA00023136"/>
    </source>
</evidence>
<feature type="transmembrane region" description="Helical" evidence="7">
    <location>
        <begin position="216"/>
        <end position="236"/>
    </location>
</feature>
<feature type="transmembrane region" description="Helical" evidence="7">
    <location>
        <begin position="362"/>
        <end position="389"/>
    </location>
</feature>
<name>A0A372EDR1_9BURK</name>
<dbReference type="NCBIfam" id="TIGR00786">
    <property type="entry name" value="dctM"/>
    <property type="match status" value="1"/>
</dbReference>
<evidence type="ECO:0000256" key="2">
    <source>
        <dbReference type="ARBA" id="ARBA00022475"/>
    </source>
</evidence>
<organism evidence="9 10">
    <name type="scientific">Hydrogenophaga borbori</name>
    <dbReference type="NCBI Taxonomy" id="2294117"/>
    <lineage>
        <taxon>Bacteria</taxon>
        <taxon>Pseudomonadati</taxon>
        <taxon>Pseudomonadota</taxon>
        <taxon>Betaproteobacteria</taxon>
        <taxon>Burkholderiales</taxon>
        <taxon>Comamonadaceae</taxon>
        <taxon>Hydrogenophaga</taxon>
    </lineage>
</organism>
<comment type="similarity">
    <text evidence="7">Belongs to the TRAP transporter large permease family.</text>
</comment>
<comment type="caution">
    <text evidence="7">Lacks conserved residue(s) required for the propagation of feature annotation.</text>
</comment>
<sequence>MTAALLGFLGVFAMAFLRVPLAVSMATAGFVGMGVLRGWQPALASTSQVIFETGFAYVLSVIPLFVLMGNFVARAGMARELFNAANAFVGHRPGGLAMASIIASGGFGSICGSSIATAATMTRVAFPEMKAHGYKETLATGAIASGGTLGILIPPSTILVIYGIITETDIGKLFIAGILPGIVAIACLCLAVVFVTWRDPQAGPPAERFTWRQRLAAIRGIWGVALLFALVIGGIYGGVFTATEGAGMGAAGAFFFALARRTLTPRLLLEVLIESSRTTAMLFTILIAAMIFTNFINFTSMPADLRDFVLQFSPEPIMVVVVMMVIYLALGMVMEELAIVLLTIPVFFPVVTGLGFDPIWFGILIVTIVEIGMISPPVGLNLFVINSLLPKVKLTTIYRGVWPFVTADVVRLGILIGFPMISLWLPGFMNR</sequence>
<proteinExistence type="inferred from homology"/>
<evidence type="ECO:0000313" key="9">
    <source>
        <dbReference type="EMBL" id="RFP75546.1"/>
    </source>
</evidence>
<feature type="transmembrane region" description="Helical" evidence="7">
    <location>
        <begin position="138"/>
        <end position="165"/>
    </location>
</feature>
<keyword evidence="5 7" id="KW-1133">Transmembrane helix</keyword>
<keyword evidence="3 7" id="KW-0997">Cell inner membrane</keyword>
<feature type="transmembrane region" description="Helical" evidence="7">
    <location>
        <begin position="171"/>
        <end position="195"/>
    </location>
</feature>
<feature type="transmembrane region" description="Helical" evidence="7">
    <location>
        <begin position="337"/>
        <end position="356"/>
    </location>
</feature>
<dbReference type="PIRSF" id="PIRSF006066">
    <property type="entry name" value="HI0050"/>
    <property type="match status" value="1"/>
</dbReference>
<evidence type="ECO:0000313" key="10">
    <source>
        <dbReference type="Proteomes" id="UP000261931"/>
    </source>
</evidence>
<evidence type="ECO:0000256" key="4">
    <source>
        <dbReference type="ARBA" id="ARBA00022692"/>
    </source>
</evidence>
<keyword evidence="10" id="KW-1185">Reference proteome</keyword>
<dbReference type="GO" id="GO:0005886">
    <property type="term" value="C:plasma membrane"/>
    <property type="evidence" value="ECO:0007669"/>
    <property type="project" value="UniProtKB-SubCell"/>
</dbReference>
<dbReference type="PANTHER" id="PTHR33362">
    <property type="entry name" value="SIALIC ACID TRAP TRANSPORTER PERMEASE PROTEIN SIAT-RELATED"/>
    <property type="match status" value="1"/>
</dbReference>
<feature type="transmembrane region" description="Helical" evidence="7">
    <location>
        <begin position="401"/>
        <end position="425"/>
    </location>
</feature>
<dbReference type="Pfam" id="PF06808">
    <property type="entry name" value="DctM"/>
    <property type="match status" value="1"/>
</dbReference>
<dbReference type="RefSeq" id="WP_116961039.1">
    <property type="nucleotide sequence ID" value="NZ_QVLS01000020.1"/>
</dbReference>
<evidence type="ECO:0000259" key="8">
    <source>
        <dbReference type="Pfam" id="PF06808"/>
    </source>
</evidence>
<dbReference type="InterPro" id="IPR004681">
    <property type="entry name" value="TRAP_DctM"/>
</dbReference>
<feature type="transmembrane region" description="Helical" evidence="7">
    <location>
        <begin position="242"/>
        <end position="259"/>
    </location>
</feature>
<dbReference type="AlphaFoldDB" id="A0A372EDR1"/>
<evidence type="ECO:0000256" key="3">
    <source>
        <dbReference type="ARBA" id="ARBA00022519"/>
    </source>
</evidence>
<feature type="transmembrane region" description="Helical" evidence="7">
    <location>
        <begin position="280"/>
        <end position="296"/>
    </location>
</feature>
<evidence type="ECO:0000256" key="5">
    <source>
        <dbReference type="ARBA" id="ARBA00022989"/>
    </source>
</evidence>
<protein>
    <recommendedName>
        <fullName evidence="7">TRAP transporter large permease protein</fullName>
    </recommendedName>
</protein>
<dbReference type="PANTHER" id="PTHR33362:SF5">
    <property type="entry name" value="C4-DICARBOXYLATE TRAP TRANSPORTER LARGE PERMEASE PROTEIN DCTM"/>
    <property type="match status" value="1"/>
</dbReference>
<dbReference type="Proteomes" id="UP000261931">
    <property type="component" value="Unassembled WGS sequence"/>
</dbReference>
<comment type="subunit">
    <text evidence="7">The complex comprises the extracytoplasmic solute receptor protein and the two transmembrane proteins.</text>
</comment>
<feature type="transmembrane region" description="Helical" evidence="7">
    <location>
        <begin position="308"/>
        <end position="330"/>
    </location>
</feature>
<dbReference type="InterPro" id="IPR010656">
    <property type="entry name" value="DctM"/>
</dbReference>
<comment type="subcellular location">
    <subcellularLocation>
        <location evidence="1 7">Cell inner membrane</location>
        <topology evidence="1 7">Multi-pass membrane protein</topology>
    </subcellularLocation>
</comment>
<dbReference type="EMBL" id="QVLS01000020">
    <property type="protein sequence ID" value="RFP75546.1"/>
    <property type="molecule type" value="Genomic_DNA"/>
</dbReference>
<evidence type="ECO:0000256" key="1">
    <source>
        <dbReference type="ARBA" id="ARBA00004429"/>
    </source>
</evidence>
<keyword evidence="4 7" id="KW-0812">Transmembrane</keyword>
<feature type="transmembrane region" description="Helical" evidence="7">
    <location>
        <begin position="49"/>
        <end position="73"/>
    </location>
</feature>
<keyword evidence="6 7" id="KW-0472">Membrane</keyword>
<comment type="caution">
    <text evidence="9">The sequence shown here is derived from an EMBL/GenBank/DDBJ whole genome shotgun (WGS) entry which is preliminary data.</text>
</comment>
<evidence type="ECO:0000256" key="7">
    <source>
        <dbReference type="RuleBase" id="RU369079"/>
    </source>
</evidence>
<feature type="domain" description="TRAP C4-dicarboxylate transport system permease DctM subunit" evidence="8">
    <location>
        <begin position="9"/>
        <end position="419"/>
    </location>
</feature>
<keyword evidence="2" id="KW-1003">Cell membrane</keyword>